<dbReference type="Gene3D" id="3.20.20.70">
    <property type="entry name" value="Aldolase class I"/>
    <property type="match status" value="1"/>
</dbReference>
<evidence type="ECO:0000256" key="9">
    <source>
        <dbReference type="ARBA" id="ARBA00022857"/>
    </source>
</evidence>
<dbReference type="EC" id="1.3.1.2" evidence="4"/>
<dbReference type="PRINTS" id="PR00419">
    <property type="entry name" value="ADXRDTASE"/>
</dbReference>
<dbReference type="SUPFAM" id="SSF51971">
    <property type="entry name" value="Nucleotide-binding domain"/>
    <property type="match status" value="1"/>
</dbReference>
<dbReference type="OrthoDB" id="4327079at2759"/>
<dbReference type="Gene3D" id="3.50.50.60">
    <property type="entry name" value="FAD/NAD(P)-binding domain"/>
    <property type="match status" value="2"/>
</dbReference>
<dbReference type="InterPro" id="IPR036188">
    <property type="entry name" value="FAD/NAD-bd_sf"/>
</dbReference>
<dbReference type="SUPFAM" id="SSF46548">
    <property type="entry name" value="alpha-helical ferredoxin"/>
    <property type="match status" value="1"/>
</dbReference>
<protein>
    <recommendedName>
        <fullName evidence="4">dihydropyrimidine dehydrogenase (NADP(+))</fullName>
        <ecNumber evidence="4">1.3.1.2</ecNumber>
    </recommendedName>
    <alternativeName>
        <fullName evidence="14">Dihydrothymine dehydrogenase</fullName>
    </alternativeName>
    <alternativeName>
        <fullName evidence="13">Dihydrouracil dehydrogenase</fullName>
    </alternativeName>
</protein>
<evidence type="ECO:0000256" key="2">
    <source>
        <dbReference type="ARBA" id="ARBA00001974"/>
    </source>
</evidence>
<dbReference type="InterPro" id="IPR005720">
    <property type="entry name" value="Dihydroorotate_DH_cat"/>
</dbReference>
<dbReference type="EMBL" id="BDIP01000558">
    <property type="protein sequence ID" value="GIQ82005.1"/>
    <property type="molecule type" value="Genomic_DNA"/>
</dbReference>
<feature type="domain" description="Dihydroprymidine dehydrogenase" evidence="17">
    <location>
        <begin position="48"/>
        <end position="146"/>
    </location>
</feature>
<dbReference type="Pfam" id="PF01180">
    <property type="entry name" value="DHO_dh"/>
    <property type="match status" value="1"/>
</dbReference>
<keyword evidence="5" id="KW-0004">4Fe-4S</keyword>
<dbReference type="InterPro" id="IPR028261">
    <property type="entry name" value="DPD_II"/>
</dbReference>
<dbReference type="GO" id="GO:0017113">
    <property type="term" value="F:dihydropyrimidine dehydrogenase (NADP+) activity"/>
    <property type="evidence" value="ECO:0007669"/>
    <property type="project" value="UniProtKB-EC"/>
</dbReference>
<feature type="non-terminal residue" evidence="18">
    <location>
        <position position="1"/>
    </location>
</feature>
<comment type="cofactor">
    <cofactor evidence="2">
        <name>FAD</name>
        <dbReference type="ChEBI" id="CHEBI:57692"/>
    </cofactor>
</comment>
<evidence type="ECO:0000259" key="15">
    <source>
        <dbReference type="Pfam" id="PF01180"/>
    </source>
</evidence>
<feature type="domain" description="Dihydroorotate dehydrogenase catalytic" evidence="15">
    <location>
        <begin position="493"/>
        <end position="753"/>
    </location>
</feature>
<name>A0A9K3GGX4_9EUKA</name>
<keyword evidence="10" id="KW-0560">Oxidoreductase</keyword>
<dbReference type="Pfam" id="PF07992">
    <property type="entry name" value="Pyr_redox_2"/>
    <property type="match status" value="1"/>
</dbReference>
<keyword evidence="19" id="KW-1185">Reference proteome</keyword>
<evidence type="ECO:0000256" key="13">
    <source>
        <dbReference type="ARBA" id="ARBA00030119"/>
    </source>
</evidence>
<dbReference type="GO" id="GO:0051539">
    <property type="term" value="F:4 iron, 4 sulfur cluster binding"/>
    <property type="evidence" value="ECO:0007669"/>
    <property type="project" value="UniProtKB-KW"/>
</dbReference>
<keyword evidence="8" id="KW-0285">Flavoprotein</keyword>
<dbReference type="Gene3D" id="1.10.1060.10">
    <property type="entry name" value="Alpha-helical ferredoxin"/>
    <property type="match status" value="1"/>
</dbReference>
<sequence>MPVPELEDSAVHCRSTECARCEREGCATLAPGAKGPALKGQWSCPPRWTDAEIINESRRCLYCADARCNTSCAAQINVKDMIHAAGEHNFYAATKAILGANPLGLSTAFLCQCDEMCQGGCSLANTAQGSIKTADIQRWVLENFAKLNITQTRDPKIAPKAESVAVVGAGPAGLSAATFLARWGYKVTVIDAAPRAGGLLVSELPEWRLPLEAVDFEVRMAEEIGVEFRFNTKFGSDACSIETLKAEGFSAVFLGCGKPGAAPVPFPVEGVESGIVDSHTFLRSVNLSTKLNVPGKTPMDLSGKRVVVVGAGDTALDCAQTAYRLGAEHVTVAFRKQVSDMRAAKNRLAEALAEDVELMPLVEPVKVNGNDAKALDSVVFKVNKKSRAGKYVATGLQYELDCDYLILCLGARPVSLLPKSSTDPKTMQIHAAEGELALPVFAGGDSSNSVSVVEAVNDGRCAATHIHALLSGNPSVVNEAIPGFHTAVDEVSLKTEFCGMTLENPFGPSSAPISATLEQIERAYDAGFGFTITKTCCLTKDISGNNHVRIVRVNTHDLASASFQNICMITEHPFEYWLDTVRTLRAKYPHKGLVVSVMCMDKQEDWVEACTQIAEALGDGGNVGIELNFSCPNECHGAGDDGEDAHAGGFDSENAMAMAIGTDVDAVERCTRYCVECVPKNIPIFAKLTPNTAIIEQLANAAIRGGAAGVTAINTVNGLAKVFPSGHPWPRVGTQLRAISGGLSGDQILPIAI</sequence>
<evidence type="ECO:0000313" key="19">
    <source>
        <dbReference type="Proteomes" id="UP000265618"/>
    </source>
</evidence>
<evidence type="ECO:0000256" key="1">
    <source>
        <dbReference type="ARBA" id="ARBA00001966"/>
    </source>
</evidence>
<dbReference type="InterPro" id="IPR009051">
    <property type="entry name" value="Helical_ferredxn"/>
</dbReference>
<dbReference type="PANTHER" id="PTHR43073:SF2">
    <property type="entry name" value="DIHYDROPYRIMIDINE DEHYDROGENASE [NADP(+)]"/>
    <property type="match status" value="1"/>
</dbReference>
<comment type="cofactor">
    <cofactor evidence="1">
        <name>[4Fe-4S] cluster</name>
        <dbReference type="ChEBI" id="CHEBI:49883"/>
    </cofactor>
</comment>
<evidence type="ECO:0000256" key="5">
    <source>
        <dbReference type="ARBA" id="ARBA00022485"/>
    </source>
</evidence>
<dbReference type="GO" id="GO:0046872">
    <property type="term" value="F:metal ion binding"/>
    <property type="evidence" value="ECO:0007669"/>
    <property type="project" value="UniProtKB-KW"/>
</dbReference>
<evidence type="ECO:0000256" key="6">
    <source>
        <dbReference type="ARBA" id="ARBA00022723"/>
    </source>
</evidence>
<comment type="pathway">
    <text evidence="3">Amino-acid biosynthesis; beta-alanine biosynthesis.</text>
</comment>
<evidence type="ECO:0000256" key="14">
    <source>
        <dbReference type="ARBA" id="ARBA00032722"/>
    </source>
</evidence>
<proteinExistence type="predicted"/>
<evidence type="ECO:0000256" key="4">
    <source>
        <dbReference type="ARBA" id="ARBA00013004"/>
    </source>
</evidence>
<evidence type="ECO:0000256" key="3">
    <source>
        <dbReference type="ARBA" id="ARBA00004668"/>
    </source>
</evidence>
<dbReference type="InterPro" id="IPR013785">
    <property type="entry name" value="Aldolase_TIM"/>
</dbReference>
<keyword evidence="9" id="KW-0521">NADP</keyword>
<dbReference type="Pfam" id="PF14691">
    <property type="entry name" value="Fer4_20"/>
    <property type="match status" value="1"/>
</dbReference>
<accession>A0A9K3GGX4</accession>
<evidence type="ECO:0000256" key="11">
    <source>
        <dbReference type="ARBA" id="ARBA00023004"/>
    </source>
</evidence>
<evidence type="ECO:0000256" key="12">
    <source>
        <dbReference type="ARBA" id="ARBA00023014"/>
    </source>
</evidence>
<gene>
    <name evidence="18" type="ORF">KIPB_003068</name>
</gene>
<organism evidence="18 19">
    <name type="scientific">Kipferlia bialata</name>
    <dbReference type="NCBI Taxonomy" id="797122"/>
    <lineage>
        <taxon>Eukaryota</taxon>
        <taxon>Metamonada</taxon>
        <taxon>Carpediemonas-like organisms</taxon>
        <taxon>Kipferlia</taxon>
    </lineage>
</organism>
<dbReference type="GO" id="GO:0006212">
    <property type="term" value="P:uracil catabolic process"/>
    <property type="evidence" value="ECO:0007669"/>
    <property type="project" value="TreeGrafter"/>
</dbReference>
<dbReference type="GO" id="GO:0006210">
    <property type="term" value="P:thymine catabolic process"/>
    <property type="evidence" value="ECO:0007669"/>
    <property type="project" value="TreeGrafter"/>
</dbReference>
<dbReference type="GO" id="GO:0002058">
    <property type="term" value="F:uracil binding"/>
    <property type="evidence" value="ECO:0007669"/>
    <property type="project" value="TreeGrafter"/>
</dbReference>
<keyword evidence="11" id="KW-0408">Iron</keyword>
<dbReference type="SUPFAM" id="SSF51395">
    <property type="entry name" value="FMN-linked oxidoreductases"/>
    <property type="match status" value="1"/>
</dbReference>
<reference evidence="18 19" key="1">
    <citation type="journal article" date="2018" name="PLoS ONE">
        <title>The draft genome of Kipferlia bialata reveals reductive genome evolution in fornicate parasites.</title>
        <authorList>
            <person name="Tanifuji G."/>
            <person name="Takabayashi S."/>
            <person name="Kume K."/>
            <person name="Takagi M."/>
            <person name="Nakayama T."/>
            <person name="Kamikawa R."/>
            <person name="Inagaki Y."/>
            <person name="Hashimoto T."/>
        </authorList>
    </citation>
    <scope>NUCLEOTIDE SEQUENCE [LARGE SCALE GENOMIC DNA]</scope>
    <source>
        <strain evidence="18">NY0173</strain>
    </source>
</reference>
<evidence type="ECO:0000256" key="8">
    <source>
        <dbReference type="ARBA" id="ARBA00022827"/>
    </source>
</evidence>
<dbReference type="PANTHER" id="PTHR43073">
    <property type="entry name" value="DIHYDROPYRIMIDINE DEHYDROGENASE [NADP(+)]"/>
    <property type="match status" value="1"/>
</dbReference>
<evidence type="ECO:0000259" key="17">
    <source>
        <dbReference type="Pfam" id="PF14691"/>
    </source>
</evidence>
<dbReference type="InterPro" id="IPR023753">
    <property type="entry name" value="FAD/NAD-binding_dom"/>
</dbReference>
<feature type="domain" description="FAD/NAD(P)-binding" evidence="16">
    <location>
        <begin position="163"/>
        <end position="418"/>
    </location>
</feature>
<evidence type="ECO:0000313" key="18">
    <source>
        <dbReference type="EMBL" id="GIQ82005.1"/>
    </source>
</evidence>
<keyword evidence="12" id="KW-0411">Iron-sulfur</keyword>
<keyword evidence="7" id="KW-0677">Repeat</keyword>
<keyword evidence="6" id="KW-0479">Metal-binding</keyword>
<keyword evidence="8" id="KW-0274">FAD</keyword>
<dbReference type="AlphaFoldDB" id="A0A9K3GGX4"/>
<dbReference type="GO" id="GO:0005737">
    <property type="term" value="C:cytoplasm"/>
    <property type="evidence" value="ECO:0007669"/>
    <property type="project" value="InterPro"/>
</dbReference>
<evidence type="ECO:0000256" key="7">
    <source>
        <dbReference type="ARBA" id="ARBA00022737"/>
    </source>
</evidence>
<dbReference type="GO" id="GO:0050661">
    <property type="term" value="F:NADP binding"/>
    <property type="evidence" value="ECO:0007669"/>
    <property type="project" value="TreeGrafter"/>
</dbReference>
<evidence type="ECO:0000256" key="10">
    <source>
        <dbReference type="ARBA" id="ARBA00023002"/>
    </source>
</evidence>
<evidence type="ECO:0000259" key="16">
    <source>
        <dbReference type="Pfam" id="PF07992"/>
    </source>
</evidence>
<dbReference type="Proteomes" id="UP000265618">
    <property type="component" value="Unassembled WGS sequence"/>
</dbReference>
<comment type="caution">
    <text evidence="18">The sequence shown here is derived from an EMBL/GenBank/DDBJ whole genome shotgun (WGS) entry which is preliminary data.</text>
</comment>